<evidence type="ECO:0000256" key="1">
    <source>
        <dbReference type="ARBA" id="ARBA00006484"/>
    </source>
</evidence>
<dbReference type="RefSeq" id="WP_286055015.1">
    <property type="nucleotide sequence ID" value="NZ_JASVWF010000005.1"/>
</dbReference>
<dbReference type="PRINTS" id="PR00080">
    <property type="entry name" value="SDRFAMILY"/>
</dbReference>
<dbReference type="SUPFAM" id="SSF51735">
    <property type="entry name" value="NAD(P)-binding Rossmann-fold domains"/>
    <property type="match status" value="1"/>
</dbReference>
<proteinExistence type="inferred from homology"/>
<keyword evidence="3" id="KW-0560">Oxidoreductase</keyword>
<sequence>MTTALITGASRGIGAHAARRLAAQGVTVLAGCRDPHAAGFTEENIRPIALDVTDDASVAAAVKEVEADLGSLDVLVNNAGIAGTQTAPADTTADEVRDVLETNVVGPVRVTRAFLPLLRASQTPRLVMVSSQLGSLRLMDEGRWENYPYLAYPSSKSALNMLSVMYAKTLPDVLVTVVNPGYTATEFNDFQGHQTLDEGTDALVAAVLDTDGPSGRSLSREGLTPW</sequence>
<evidence type="ECO:0000313" key="5">
    <source>
        <dbReference type="EMBL" id="MDL5158472.1"/>
    </source>
</evidence>
<evidence type="ECO:0000256" key="3">
    <source>
        <dbReference type="ARBA" id="ARBA00023002"/>
    </source>
</evidence>
<dbReference type="PANTHER" id="PTHR43490:SF99">
    <property type="entry name" value="SHORT-CHAIN DEHYDROGENASE_REDUCTASE"/>
    <property type="match status" value="1"/>
</dbReference>
<protein>
    <submittedName>
        <fullName evidence="5">SDR family NAD(P)-dependent oxidoreductase</fullName>
    </submittedName>
</protein>
<dbReference type="PRINTS" id="PR00081">
    <property type="entry name" value="GDHRDH"/>
</dbReference>
<dbReference type="EMBL" id="JASVWF010000005">
    <property type="protein sequence ID" value="MDL5158472.1"/>
    <property type="molecule type" value="Genomic_DNA"/>
</dbReference>
<dbReference type="InterPro" id="IPR036291">
    <property type="entry name" value="NAD(P)-bd_dom_sf"/>
</dbReference>
<organism evidence="5 6">
    <name type="scientific">Actinomycetospora termitidis</name>
    <dbReference type="NCBI Taxonomy" id="3053470"/>
    <lineage>
        <taxon>Bacteria</taxon>
        <taxon>Bacillati</taxon>
        <taxon>Actinomycetota</taxon>
        <taxon>Actinomycetes</taxon>
        <taxon>Pseudonocardiales</taxon>
        <taxon>Pseudonocardiaceae</taxon>
        <taxon>Actinomycetospora</taxon>
    </lineage>
</organism>
<gene>
    <name evidence="5" type="ORF">QRT03_21070</name>
</gene>
<evidence type="ECO:0000256" key="4">
    <source>
        <dbReference type="RuleBase" id="RU000363"/>
    </source>
</evidence>
<dbReference type="PANTHER" id="PTHR43490">
    <property type="entry name" value="(+)-NEOMENTHOL DEHYDROGENASE"/>
    <property type="match status" value="1"/>
</dbReference>
<dbReference type="Proteomes" id="UP001231924">
    <property type="component" value="Unassembled WGS sequence"/>
</dbReference>
<evidence type="ECO:0000256" key="2">
    <source>
        <dbReference type="ARBA" id="ARBA00022857"/>
    </source>
</evidence>
<comment type="similarity">
    <text evidence="1 4">Belongs to the short-chain dehydrogenases/reductases (SDR) family.</text>
</comment>
<comment type="caution">
    <text evidence="5">The sequence shown here is derived from an EMBL/GenBank/DDBJ whole genome shotgun (WGS) entry which is preliminary data.</text>
</comment>
<keyword evidence="2" id="KW-0521">NADP</keyword>
<reference evidence="5 6" key="1">
    <citation type="submission" date="2023-06" db="EMBL/GenBank/DDBJ databases">
        <title>Actinomycetospora Odt1-22.</title>
        <authorList>
            <person name="Supong K."/>
        </authorList>
    </citation>
    <scope>NUCLEOTIDE SEQUENCE [LARGE SCALE GENOMIC DNA]</scope>
    <source>
        <strain evidence="5 6">Odt1-22</strain>
    </source>
</reference>
<dbReference type="Pfam" id="PF00106">
    <property type="entry name" value="adh_short"/>
    <property type="match status" value="1"/>
</dbReference>
<evidence type="ECO:0000313" key="6">
    <source>
        <dbReference type="Proteomes" id="UP001231924"/>
    </source>
</evidence>
<name>A0ABT7MEQ7_9PSEU</name>
<keyword evidence="6" id="KW-1185">Reference proteome</keyword>
<dbReference type="InterPro" id="IPR002347">
    <property type="entry name" value="SDR_fam"/>
</dbReference>
<dbReference type="Gene3D" id="3.40.50.720">
    <property type="entry name" value="NAD(P)-binding Rossmann-like Domain"/>
    <property type="match status" value="1"/>
</dbReference>
<accession>A0ABT7MEQ7</accession>